<feature type="domain" description="RadC-like JAB" evidence="3">
    <location>
        <begin position="117"/>
        <end position="234"/>
    </location>
</feature>
<dbReference type="PANTHER" id="PTHR30471">
    <property type="entry name" value="DNA REPAIR PROTEIN RADC"/>
    <property type="match status" value="1"/>
</dbReference>
<organism evidence="5 6">
    <name type="scientific">Lichenicola cladoniae</name>
    <dbReference type="NCBI Taxonomy" id="1484109"/>
    <lineage>
        <taxon>Bacteria</taxon>
        <taxon>Pseudomonadati</taxon>
        <taxon>Pseudomonadota</taxon>
        <taxon>Alphaproteobacteria</taxon>
        <taxon>Acetobacterales</taxon>
        <taxon>Acetobacteraceae</taxon>
        <taxon>Lichenicola</taxon>
    </lineage>
</organism>
<accession>A0A6M8HND8</accession>
<sequence length="235" mass="25205">MPLSLLPGNRPSFDSTGPAGHRGRMREKLLSRGPEALADYEILEMLLFLAIARRDTKPLAKQLINTFGSLAGVLSASPAALAVTGGLGPDAIAVLQLPEEAARRLAGPERRTTPILNNWDRLLEYLDQALVGAVPGQLRALLLDNRNRLLADETVQGEPEHVPHVLAGRALTLHATALILIRVVPAGIPDRVLLKREAVLAGAVRTAVSLLSVIVHDHMLVGMGNWISLTQKGLL</sequence>
<evidence type="ECO:0000256" key="2">
    <source>
        <dbReference type="SAM" id="MobiDB-lite"/>
    </source>
</evidence>
<evidence type="ECO:0000259" key="4">
    <source>
        <dbReference type="Pfam" id="PF20582"/>
    </source>
</evidence>
<keyword evidence="6" id="KW-1185">Reference proteome</keyword>
<dbReference type="InterPro" id="IPR025657">
    <property type="entry name" value="RadC_JAB"/>
</dbReference>
<evidence type="ECO:0000259" key="3">
    <source>
        <dbReference type="Pfam" id="PF04002"/>
    </source>
</evidence>
<dbReference type="InterPro" id="IPR010994">
    <property type="entry name" value="RuvA_2-like"/>
</dbReference>
<evidence type="ECO:0000313" key="5">
    <source>
        <dbReference type="EMBL" id="QKE89842.1"/>
    </source>
</evidence>
<dbReference type="Proteomes" id="UP000500767">
    <property type="component" value="Chromosome"/>
</dbReference>
<keyword evidence="1" id="KW-0378">Hydrolase</keyword>
<name>A0A6M8HND8_9PROT</name>
<evidence type="ECO:0000313" key="6">
    <source>
        <dbReference type="Proteomes" id="UP000500767"/>
    </source>
</evidence>
<dbReference type="AlphaFoldDB" id="A0A6M8HND8"/>
<feature type="domain" description="UPF0758" evidence="4">
    <location>
        <begin position="24"/>
        <end position="90"/>
    </location>
</feature>
<protein>
    <submittedName>
        <fullName evidence="5">RadC family protein</fullName>
    </submittedName>
</protein>
<dbReference type="SUPFAM" id="SSF47781">
    <property type="entry name" value="RuvA domain 2-like"/>
    <property type="match status" value="1"/>
</dbReference>
<dbReference type="InterPro" id="IPR001405">
    <property type="entry name" value="UPF0758"/>
</dbReference>
<dbReference type="Gene3D" id="3.40.140.10">
    <property type="entry name" value="Cytidine Deaminase, domain 2"/>
    <property type="match status" value="1"/>
</dbReference>
<dbReference type="InterPro" id="IPR046778">
    <property type="entry name" value="UPF0758_N"/>
</dbReference>
<proteinExistence type="predicted"/>
<feature type="region of interest" description="Disordered" evidence="2">
    <location>
        <begin position="1"/>
        <end position="25"/>
    </location>
</feature>
<keyword evidence="1" id="KW-0645">Protease</keyword>
<dbReference type="Pfam" id="PF04002">
    <property type="entry name" value="RadC"/>
    <property type="match status" value="1"/>
</dbReference>
<reference evidence="5 6" key="1">
    <citation type="journal article" date="2014" name="World J. Microbiol. Biotechnol.">
        <title>Biodiversity and physiological characteristics of Antarctic and Arctic lichens-associated bacteria.</title>
        <authorList>
            <person name="Lee Y.M."/>
            <person name="Kim E.H."/>
            <person name="Lee H.K."/>
            <person name="Hong S.G."/>
        </authorList>
    </citation>
    <scope>NUCLEOTIDE SEQUENCE [LARGE SCALE GENOMIC DNA]</scope>
    <source>
        <strain evidence="5 6">PAMC 26569</strain>
    </source>
</reference>
<dbReference type="EMBL" id="CP053708">
    <property type="protein sequence ID" value="QKE89842.1"/>
    <property type="molecule type" value="Genomic_DNA"/>
</dbReference>
<dbReference type="KEGG" id="lck:HN018_07100"/>
<dbReference type="Pfam" id="PF20582">
    <property type="entry name" value="UPF0758_N"/>
    <property type="match status" value="1"/>
</dbReference>
<dbReference type="PANTHER" id="PTHR30471:SF3">
    <property type="entry name" value="UPF0758 PROTEIN YEES-RELATED"/>
    <property type="match status" value="1"/>
</dbReference>
<dbReference type="GO" id="GO:0008237">
    <property type="term" value="F:metallopeptidase activity"/>
    <property type="evidence" value="ECO:0007669"/>
    <property type="project" value="UniProtKB-KW"/>
</dbReference>
<keyword evidence="1" id="KW-0482">Metalloprotease</keyword>
<evidence type="ECO:0000256" key="1">
    <source>
        <dbReference type="ARBA" id="ARBA00023049"/>
    </source>
</evidence>
<gene>
    <name evidence="5" type="ORF">HN018_07100</name>
</gene>